<comment type="caution">
    <text evidence="2">The sequence shown here is derived from an EMBL/GenBank/DDBJ whole genome shotgun (WGS) entry which is preliminary data.</text>
</comment>
<organism evidence="2 3">
    <name type="scientific">Cirrhinus molitorella</name>
    <name type="common">mud carp</name>
    <dbReference type="NCBI Taxonomy" id="172907"/>
    <lineage>
        <taxon>Eukaryota</taxon>
        <taxon>Metazoa</taxon>
        <taxon>Chordata</taxon>
        <taxon>Craniata</taxon>
        <taxon>Vertebrata</taxon>
        <taxon>Euteleostomi</taxon>
        <taxon>Actinopterygii</taxon>
        <taxon>Neopterygii</taxon>
        <taxon>Teleostei</taxon>
        <taxon>Ostariophysi</taxon>
        <taxon>Cypriniformes</taxon>
        <taxon>Cyprinidae</taxon>
        <taxon>Labeoninae</taxon>
        <taxon>Labeonini</taxon>
        <taxon>Cirrhinus</taxon>
    </lineage>
</organism>
<evidence type="ECO:0000313" key="2">
    <source>
        <dbReference type="EMBL" id="KAL1253117.1"/>
    </source>
</evidence>
<reference evidence="2 3" key="1">
    <citation type="submission" date="2023-09" db="EMBL/GenBank/DDBJ databases">
        <authorList>
            <person name="Wang M."/>
        </authorList>
    </citation>
    <scope>NUCLEOTIDE SEQUENCE [LARGE SCALE GENOMIC DNA]</scope>
    <source>
        <strain evidence="2">GT-2023</strain>
        <tissue evidence="2">Liver</tissue>
    </source>
</reference>
<proteinExistence type="predicted"/>
<evidence type="ECO:0000256" key="1">
    <source>
        <dbReference type="SAM" id="MobiDB-lite"/>
    </source>
</evidence>
<evidence type="ECO:0000313" key="3">
    <source>
        <dbReference type="Proteomes" id="UP001558613"/>
    </source>
</evidence>
<dbReference type="Proteomes" id="UP001558613">
    <property type="component" value="Unassembled WGS sequence"/>
</dbReference>
<keyword evidence="3" id="KW-1185">Reference proteome</keyword>
<accession>A0ABR3LJP7</accession>
<feature type="compositionally biased region" description="Basic and acidic residues" evidence="1">
    <location>
        <begin position="42"/>
        <end position="53"/>
    </location>
</feature>
<gene>
    <name evidence="2" type="ORF">QQF64_017810</name>
</gene>
<protein>
    <submittedName>
        <fullName evidence="2">Uncharacterized protein</fullName>
    </submittedName>
</protein>
<feature type="region of interest" description="Disordered" evidence="1">
    <location>
        <begin position="41"/>
        <end position="62"/>
    </location>
</feature>
<sequence length="106" mass="11775">MDHSYVFLFENTQTGSELSQGLLLPMTVMLTTGAFIKSAVPGREKEGERKDGCEYGASRDGCKMKDGREEASTLLRVELGQRTNKKDKIGICFEHKENVSTNPPSF</sequence>
<dbReference type="EMBL" id="JAYMGO010000021">
    <property type="protein sequence ID" value="KAL1253117.1"/>
    <property type="molecule type" value="Genomic_DNA"/>
</dbReference>
<name>A0ABR3LJP7_9TELE</name>